<evidence type="ECO:0000313" key="1">
    <source>
        <dbReference type="EMBL" id="KAI0084310.1"/>
    </source>
</evidence>
<name>A0ACB8TQK4_9APHY</name>
<proteinExistence type="predicted"/>
<evidence type="ECO:0000313" key="2">
    <source>
        <dbReference type="Proteomes" id="UP001055072"/>
    </source>
</evidence>
<dbReference type="Proteomes" id="UP001055072">
    <property type="component" value="Unassembled WGS sequence"/>
</dbReference>
<sequence length="560" mass="60419">MVLLQLVLRAMAGPIALLIGLVTVAPPSIKPQFQKFLGHHFNFPSFGVNGTTGSLMSISVVGQALRMADSKTSRSVVSSMYELWELMTSSSVAGSKSFTATEVHNTSLTEDIPRVEEALGTIVEDLVETHNDTSTDFNATDASDTQPSVTEERLLDTSYYHFYPRAPPVVGPRALILVDSGEVDHKSPAFNGWLIVLWSSPFVITIVFYAAHRLNIRSKKSNLDRTHSCRSTLSSQVVNSDQTRTISCTTYSPSGSASSRFESACAGSGSVDKGFTEDLSWSATLNVVSPDIILSAPKNGPSINDLDGYNSPPFPKDLAADRFLLVGCQVDPALNMDGRNNSRLIVLGRDTVFVGDNVLDFLISEYLSHSLDAVQTTEQVAELHANDALVSSNVQPVAVPDATTLPGSSSPIPLEPCQPESVNTLRYQVVDPSCPIDEGLREFASSALLGTPVKVVEEGVADGQEIVAVEQGGSDESAAGRRVALYAAPVLARNLQNAPAPLLGPVQTTNVTRTTSTPRSNFEPATPKRPPMRWHLLDREPTETHPFKFKSSPRKARKDE</sequence>
<keyword evidence="2" id="KW-1185">Reference proteome</keyword>
<comment type="caution">
    <text evidence="1">The sequence shown here is derived from an EMBL/GenBank/DDBJ whole genome shotgun (WGS) entry which is preliminary data.</text>
</comment>
<protein>
    <submittedName>
        <fullName evidence="1">Uncharacterized protein</fullName>
    </submittedName>
</protein>
<accession>A0ACB8TQK4</accession>
<gene>
    <name evidence="1" type="ORF">BDY19DRAFT_542529</name>
</gene>
<organism evidence="1 2">
    <name type="scientific">Irpex rosettiformis</name>
    <dbReference type="NCBI Taxonomy" id="378272"/>
    <lineage>
        <taxon>Eukaryota</taxon>
        <taxon>Fungi</taxon>
        <taxon>Dikarya</taxon>
        <taxon>Basidiomycota</taxon>
        <taxon>Agaricomycotina</taxon>
        <taxon>Agaricomycetes</taxon>
        <taxon>Polyporales</taxon>
        <taxon>Irpicaceae</taxon>
        <taxon>Irpex</taxon>
    </lineage>
</organism>
<reference evidence="1" key="1">
    <citation type="journal article" date="2021" name="Environ. Microbiol.">
        <title>Gene family expansions and transcriptome signatures uncover fungal adaptations to wood decay.</title>
        <authorList>
            <person name="Hage H."/>
            <person name="Miyauchi S."/>
            <person name="Viragh M."/>
            <person name="Drula E."/>
            <person name="Min B."/>
            <person name="Chaduli D."/>
            <person name="Navarro D."/>
            <person name="Favel A."/>
            <person name="Norest M."/>
            <person name="Lesage-Meessen L."/>
            <person name="Balint B."/>
            <person name="Merenyi Z."/>
            <person name="de Eugenio L."/>
            <person name="Morin E."/>
            <person name="Martinez A.T."/>
            <person name="Baldrian P."/>
            <person name="Stursova M."/>
            <person name="Martinez M.J."/>
            <person name="Novotny C."/>
            <person name="Magnuson J.K."/>
            <person name="Spatafora J.W."/>
            <person name="Maurice S."/>
            <person name="Pangilinan J."/>
            <person name="Andreopoulos W."/>
            <person name="LaButti K."/>
            <person name="Hundley H."/>
            <person name="Na H."/>
            <person name="Kuo A."/>
            <person name="Barry K."/>
            <person name="Lipzen A."/>
            <person name="Henrissat B."/>
            <person name="Riley R."/>
            <person name="Ahrendt S."/>
            <person name="Nagy L.G."/>
            <person name="Grigoriev I.V."/>
            <person name="Martin F."/>
            <person name="Rosso M.N."/>
        </authorList>
    </citation>
    <scope>NUCLEOTIDE SEQUENCE</scope>
    <source>
        <strain evidence="1">CBS 384.51</strain>
    </source>
</reference>
<dbReference type="EMBL" id="MU274944">
    <property type="protein sequence ID" value="KAI0084310.1"/>
    <property type="molecule type" value="Genomic_DNA"/>
</dbReference>